<dbReference type="Proteomes" id="UP000031668">
    <property type="component" value="Unassembled WGS sequence"/>
</dbReference>
<gene>
    <name evidence="2" type="ORF">RF11_02224</name>
</gene>
<evidence type="ECO:0000256" key="1">
    <source>
        <dbReference type="SAM" id="MobiDB-lite"/>
    </source>
</evidence>
<organism evidence="2 3">
    <name type="scientific">Thelohanellus kitauei</name>
    <name type="common">Myxosporean</name>
    <dbReference type="NCBI Taxonomy" id="669202"/>
    <lineage>
        <taxon>Eukaryota</taxon>
        <taxon>Metazoa</taxon>
        <taxon>Cnidaria</taxon>
        <taxon>Myxozoa</taxon>
        <taxon>Myxosporea</taxon>
        <taxon>Bivalvulida</taxon>
        <taxon>Platysporina</taxon>
        <taxon>Myxobolidae</taxon>
        <taxon>Thelohanellus</taxon>
    </lineage>
</organism>
<dbReference type="AlphaFoldDB" id="A0A0C2M8U5"/>
<evidence type="ECO:0000313" key="2">
    <source>
        <dbReference type="EMBL" id="KII63415.1"/>
    </source>
</evidence>
<keyword evidence="3" id="KW-1185">Reference proteome</keyword>
<comment type="caution">
    <text evidence="2">The sequence shown here is derived from an EMBL/GenBank/DDBJ whole genome shotgun (WGS) entry which is preliminary data.</text>
</comment>
<sequence>MILSIHHLTILNLGIKCHNFFDEDNIYSSKETHISSVEAKLAKGNNWPNNRQTIPDGPISPGGRPRGHGPIRGLPKQGCPGSQDQLTWRATGRKWKAAGPPPKVKRAARATKTEKPQQGSGQRHDCWHIYRPAKA</sequence>
<feature type="region of interest" description="Disordered" evidence="1">
    <location>
        <begin position="43"/>
        <end position="135"/>
    </location>
</feature>
<protein>
    <submittedName>
        <fullName evidence="2">Uncharacterized protein</fullName>
    </submittedName>
</protein>
<reference evidence="2 3" key="1">
    <citation type="journal article" date="2014" name="Genome Biol. Evol.">
        <title>The genome of the myxosporean Thelohanellus kitauei shows adaptations to nutrient acquisition within its fish host.</title>
        <authorList>
            <person name="Yang Y."/>
            <person name="Xiong J."/>
            <person name="Zhou Z."/>
            <person name="Huo F."/>
            <person name="Miao W."/>
            <person name="Ran C."/>
            <person name="Liu Y."/>
            <person name="Zhang J."/>
            <person name="Feng J."/>
            <person name="Wang M."/>
            <person name="Wang M."/>
            <person name="Wang L."/>
            <person name="Yao B."/>
        </authorList>
    </citation>
    <scope>NUCLEOTIDE SEQUENCE [LARGE SCALE GENOMIC DNA]</scope>
    <source>
        <strain evidence="2">Wuqing</strain>
    </source>
</reference>
<dbReference type="EMBL" id="JWZT01004669">
    <property type="protein sequence ID" value="KII63415.1"/>
    <property type="molecule type" value="Genomic_DNA"/>
</dbReference>
<proteinExistence type="predicted"/>
<feature type="compositionally biased region" description="Low complexity" evidence="1">
    <location>
        <begin position="54"/>
        <end position="63"/>
    </location>
</feature>
<accession>A0A0C2M8U5</accession>
<evidence type="ECO:0000313" key="3">
    <source>
        <dbReference type="Proteomes" id="UP000031668"/>
    </source>
</evidence>
<name>A0A0C2M8U5_THEKT</name>